<dbReference type="GO" id="GO:0008270">
    <property type="term" value="F:zinc ion binding"/>
    <property type="evidence" value="ECO:0007669"/>
    <property type="project" value="UniProtKB-KW"/>
</dbReference>
<feature type="domain" description="TRASH" evidence="6">
    <location>
        <begin position="662"/>
        <end position="698"/>
    </location>
</feature>
<feature type="region of interest" description="Disordered" evidence="5">
    <location>
        <begin position="1"/>
        <end position="286"/>
    </location>
</feature>
<feature type="compositionally biased region" description="Basic and acidic residues" evidence="5">
    <location>
        <begin position="186"/>
        <end position="195"/>
    </location>
</feature>
<gene>
    <name evidence="7" type="ORF">X975_22214</name>
</gene>
<feature type="compositionally biased region" description="Polar residues" evidence="5">
    <location>
        <begin position="123"/>
        <end position="133"/>
    </location>
</feature>
<feature type="region of interest" description="Disordered" evidence="5">
    <location>
        <begin position="774"/>
        <end position="793"/>
    </location>
</feature>
<feature type="domain" description="TRASH" evidence="6">
    <location>
        <begin position="354"/>
        <end position="390"/>
    </location>
</feature>
<dbReference type="OrthoDB" id="10025028at2759"/>
<dbReference type="STRING" id="407821.A0A087UN71"/>
<dbReference type="Pfam" id="PF24900">
    <property type="entry name" value="TRASH_ZMYM4"/>
    <property type="match status" value="1"/>
</dbReference>
<protein>
    <submittedName>
        <fullName evidence="7">Zinc finger MYM-type protein 4</fullName>
    </submittedName>
</protein>
<feature type="compositionally biased region" description="Polar residues" evidence="5">
    <location>
        <begin position="199"/>
        <end position="210"/>
    </location>
</feature>
<organism evidence="7 8">
    <name type="scientific">Stegodyphus mimosarum</name>
    <name type="common">African social velvet spider</name>
    <dbReference type="NCBI Taxonomy" id="407821"/>
    <lineage>
        <taxon>Eukaryota</taxon>
        <taxon>Metazoa</taxon>
        <taxon>Ecdysozoa</taxon>
        <taxon>Arthropoda</taxon>
        <taxon>Chelicerata</taxon>
        <taxon>Arachnida</taxon>
        <taxon>Araneae</taxon>
        <taxon>Araneomorphae</taxon>
        <taxon>Entelegynae</taxon>
        <taxon>Eresoidea</taxon>
        <taxon>Eresidae</taxon>
        <taxon>Stegodyphus</taxon>
    </lineage>
</organism>
<evidence type="ECO:0000313" key="8">
    <source>
        <dbReference type="Proteomes" id="UP000054359"/>
    </source>
</evidence>
<sequence length="1106" mass="122260">MNPVETKGNLNKRQTDINNVDSKLEVSSKKKKGEEMKHLANKKEKVCSDEETTSGEVEIEHSEQNAASVNKNGIKDKSLTIENSEDSAKHKISNSCADSESNDIEISSSTSSRNDVQDIEQDINVSSTKVTNEVSEDGKKNISNKNKNSKTEKTKDLNDFPICENNQSAVDSKTSMDVDISVNEDSSAKEKDVGDKNALSKSNGIKSVVNSPKAEVIVSDNGPVDKTEAEKSNTTKATEKEPGNDENTSKIADKEAVNEKSDAKDKKHGANTKEGKSEGSKKDGESSKKKKSKICEECGAKKGLKFQVLFQGKTRFLCSDTCFKNFKTKQKTGKSATEEAPSTPSSVPTASDKCGQCQKVFQAGQGYYPVIGEVKPLCSEDCIKKYHEGNEPPRKCSQCKKDIEDLHNLLTWETMDFCNENCLGKYQSYLGSHCTCCQSPVQQSSLGKYCVCFGADIRQFCSGSCLEDFKKGLKVCSFCQTDLSAGIDGFLAPVGDKGQFKDFCSQRCMERYEIMNNISKTAPQSQECFHCKKQGSFKIQVKHEDKSYSLCCDNCVAGFRCSFKIKENMCDTCYKFFKPIADEFSLKLDGLHKHFCTKACMTLFVLSHRKIVPCIWCKVKKYNFDMIEKTDGNGQTQVFCSLNCLSVYRVSLNATSSKSIRCDNCAKNLPAQYHLTMSDGSIRNFCTYQCCIYFQNQFTNVPALTTTSTTRQTSTSAQAKTTASATSSPVISNVISLASATRSVAPGLVNKLVPQKLVTARQQGPVTVIAPKSQNASSTITSPSTSNAMTSTSGTQVVREVVVKPPAPKSVKNKTVSCKPIMQTKGVSCKPHPCHKAVQTDESPKPIFFPIPVPVYVPTPLHMFSRPVPCPVPFPVPIPIPIMVPTSKESPSQVIKHLKDIQEKIPSNPYEAELLMMAEMVAEDGSKTQKEQSVPEETNNNKTKEEKPPTENNIQTSEPVSQEPVCVDVIQEQNVPNAESEVEDEYAFKDNKSHHSKRSAGSHGRKGRKKAKVDEIPLEEVESNAASALNEDQNTTCQNDHPETYARLKHTFGVNAWKQWVLEKNMQMEKGSQSSRKFKLFKTDLLQLPPDELNYSLSLFVKEVRK</sequence>
<feature type="domain" description="TRASH" evidence="6">
    <location>
        <begin position="570"/>
        <end position="608"/>
    </location>
</feature>
<dbReference type="InterPro" id="IPR010507">
    <property type="entry name" value="Znf_MYM"/>
</dbReference>
<evidence type="ECO:0000256" key="3">
    <source>
        <dbReference type="ARBA" id="ARBA00022771"/>
    </source>
</evidence>
<dbReference type="InterPro" id="IPR051284">
    <property type="entry name" value="ZnF_MYMT-QRICH1"/>
</dbReference>
<feature type="non-terminal residue" evidence="7">
    <location>
        <position position="1106"/>
    </location>
</feature>
<dbReference type="Pfam" id="PF06467">
    <property type="entry name" value="zf-FCS"/>
    <property type="match status" value="2"/>
</dbReference>
<accession>A0A087UN71</accession>
<evidence type="ECO:0000256" key="1">
    <source>
        <dbReference type="ARBA" id="ARBA00022723"/>
    </source>
</evidence>
<dbReference type="OMA" id="TMEFCGE"/>
<evidence type="ECO:0000259" key="6">
    <source>
        <dbReference type="SMART" id="SM00746"/>
    </source>
</evidence>
<feature type="domain" description="TRASH" evidence="6">
    <location>
        <begin position="434"/>
        <end position="473"/>
    </location>
</feature>
<feature type="domain" description="TRASH" evidence="6">
    <location>
        <begin position="396"/>
        <end position="430"/>
    </location>
</feature>
<feature type="region of interest" description="Disordered" evidence="5">
    <location>
        <begin position="923"/>
        <end position="962"/>
    </location>
</feature>
<name>A0A087UN71_STEMI</name>
<keyword evidence="1" id="KW-0479">Metal-binding</keyword>
<feature type="domain" description="TRASH" evidence="6">
    <location>
        <begin position="295"/>
        <end position="330"/>
    </location>
</feature>
<evidence type="ECO:0000313" key="7">
    <source>
        <dbReference type="EMBL" id="KFM78810.1"/>
    </source>
</evidence>
<dbReference type="InterPro" id="IPR057926">
    <property type="entry name" value="QRICH1_dom"/>
</dbReference>
<evidence type="ECO:0000256" key="2">
    <source>
        <dbReference type="ARBA" id="ARBA00022737"/>
    </source>
</evidence>
<evidence type="ECO:0000256" key="5">
    <source>
        <dbReference type="SAM" id="MobiDB-lite"/>
    </source>
</evidence>
<feature type="compositionally biased region" description="Polar residues" evidence="5">
    <location>
        <begin position="164"/>
        <end position="175"/>
    </location>
</feature>
<feature type="compositionally biased region" description="Basic and acidic residues" evidence="5">
    <location>
        <begin position="22"/>
        <end position="48"/>
    </location>
</feature>
<feature type="compositionally biased region" description="Basic and acidic residues" evidence="5">
    <location>
        <begin position="149"/>
        <end position="158"/>
    </location>
</feature>
<feature type="compositionally biased region" description="Basic and acidic residues" evidence="5">
    <location>
        <begin position="223"/>
        <end position="265"/>
    </location>
</feature>
<dbReference type="Pfam" id="PF25561">
    <property type="entry name" value="QRICH1"/>
    <property type="match status" value="1"/>
</dbReference>
<keyword evidence="3" id="KW-0863">Zinc-finger</keyword>
<dbReference type="InterPro" id="IPR011017">
    <property type="entry name" value="TRASH_dom"/>
</dbReference>
<dbReference type="PANTHER" id="PTHR45736">
    <property type="entry name" value="ZINC FINGER MYM-TYPE PROTEIN"/>
    <property type="match status" value="1"/>
</dbReference>
<feature type="compositionally biased region" description="Basic and acidic residues" evidence="5">
    <location>
        <begin position="271"/>
        <end position="286"/>
    </location>
</feature>
<feature type="region of interest" description="Disordered" evidence="5">
    <location>
        <begin position="976"/>
        <end position="1012"/>
    </location>
</feature>
<feature type="domain" description="TRASH" evidence="6">
    <location>
        <begin position="476"/>
        <end position="516"/>
    </location>
</feature>
<dbReference type="EMBL" id="KK120678">
    <property type="protein sequence ID" value="KFM78810.1"/>
    <property type="molecule type" value="Genomic_DNA"/>
</dbReference>
<feature type="compositionally biased region" description="Polar residues" evidence="5">
    <location>
        <begin position="8"/>
        <end position="21"/>
    </location>
</feature>
<dbReference type="SMART" id="SM00746">
    <property type="entry name" value="TRASH"/>
    <property type="match status" value="8"/>
</dbReference>
<proteinExistence type="predicted"/>
<dbReference type="PANTHER" id="PTHR45736:SF1">
    <property type="entry name" value="WITHOUT CHILDREN, ISOFORM B"/>
    <property type="match status" value="1"/>
</dbReference>
<dbReference type="AlphaFoldDB" id="A0A087UN71"/>
<feature type="domain" description="TRASH" evidence="6">
    <location>
        <begin position="614"/>
        <end position="652"/>
    </location>
</feature>
<dbReference type="Proteomes" id="UP000054359">
    <property type="component" value="Unassembled WGS sequence"/>
</dbReference>
<keyword evidence="4" id="KW-0862">Zinc</keyword>
<feature type="compositionally biased region" description="Basic residues" evidence="5">
    <location>
        <begin position="994"/>
        <end position="1011"/>
    </location>
</feature>
<reference evidence="7 8" key="1">
    <citation type="submission" date="2013-11" db="EMBL/GenBank/DDBJ databases">
        <title>Genome sequencing of Stegodyphus mimosarum.</title>
        <authorList>
            <person name="Bechsgaard J."/>
        </authorList>
    </citation>
    <scope>NUCLEOTIDE SEQUENCE [LARGE SCALE GENOMIC DNA]</scope>
</reference>
<keyword evidence="2" id="KW-0677">Repeat</keyword>
<evidence type="ECO:0000256" key="4">
    <source>
        <dbReference type="ARBA" id="ARBA00022833"/>
    </source>
</evidence>
<keyword evidence="8" id="KW-1185">Reference proteome</keyword>